<accession>A0A3D1JIU4</accession>
<feature type="transmembrane region" description="Helical" evidence="6">
    <location>
        <begin position="292"/>
        <end position="312"/>
    </location>
</feature>
<feature type="transmembrane region" description="Helical" evidence="6">
    <location>
        <begin position="83"/>
        <end position="100"/>
    </location>
</feature>
<feature type="transmembrane region" description="Helical" evidence="6">
    <location>
        <begin position="209"/>
        <end position="229"/>
    </location>
</feature>
<name>A0A3D1JIU4_9CHLR</name>
<sequence>MNESSTSILRRLIPGFVLGLLVFIGLALLGDLQRVSLTLLRFEWKYFLIALAFTLGNYTLRFIKWHFYLNQIGIRKISLKNSIRLFMAGFPLAVTPGKVGEVLKGVWLMRQTGVPVGRGVSVVVAERISDGLAVLALSLLGVMTYPQYWPVFLGVLGLLVFIILLFQIRPAANWLLDQGEKVSILRRLVQSAREFYEGSFMLFRPAPTLFAVALGTLSWLGEGIGFYFILLGLGLKPDQHLMAMAVFVLAFSTVIGAASALPGGLGAAEVSIAGLLTLILRENPAIASTATVLIRLATLWFGVFLGLGVWSFSPDLFGYGTPQKSFTEY</sequence>
<keyword evidence="4 6" id="KW-1133">Transmembrane helix</keyword>
<feature type="transmembrane region" description="Helical" evidence="6">
    <location>
        <begin position="12"/>
        <end position="32"/>
    </location>
</feature>
<keyword evidence="3 6" id="KW-0812">Transmembrane</keyword>
<dbReference type="NCBIfam" id="TIGR00374">
    <property type="entry name" value="flippase-like domain"/>
    <property type="match status" value="1"/>
</dbReference>
<feature type="transmembrane region" description="Helical" evidence="6">
    <location>
        <begin position="44"/>
        <end position="63"/>
    </location>
</feature>
<comment type="caution">
    <text evidence="7">The sequence shown here is derived from an EMBL/GenBank/DDBJ whole genome shotgun (WGS) entry which is preliminary data.</text>
</comment>
<feature type="transmembrane region" description="Helical" evidence="6">
    <location>
        <begin position="149"/>
        <end position="168"/>
    </location>
</feature>
<dbReference type="RefSeq" id="WP_062192330.1">
    <property type="nucleotide sequence ID" value="NZ_DF967965.1"/>
</dbReference>
<evidence type="ECO:0000256" key="5">
    <source>
        <dbReference type="ARBA" id="ARBA00023136"/>
    </source>
</evidence>
<comment type="subcellular location">
    <subcellularLocation>
        <location evidence="1">Cell membrane</location>
        <topology evidence="1">Multi-pass membrane protein</topology>
    </subcellularLocation>
</comment>
<dbReference type="InterPro" id="IPR022791">
    <property type="entry name" value="L-PG_synthase/AglD"/>
</dbReference>
<dbReference type="GO" id="GO:0005886">
    <property type="term" value="C:plasma membrane"/>
    <property type="evidence" value="ECO:0007669"/>
    <property type="project" value="UniProtKB-SubCell"/>
</dbReference>
<reference evidence="7 8" key="1">
    <citation type="journal article" date="2018" name="Nat. Biotechnol.">
        <title>A standardized bacterial taxonomy based on genome phylogeny substantially revises the tree of life.</title>
        <authorList>
            <person name="Parks D.H."/>
            <person name="Chuvochina M."/>
            <person name="Waite D.W."/>
            <person name="Rinke C."/>
            <person name="Skarshewski A."/>
            <person name="Chaumeil P.A."/>
            <person name="Hugenholtz P."/>
        </authorList>
    </citation>
    <scope>NUCLEOTIDE SEQUENCE [LARGE SCALE GENOMIC DNA]</scope>
    <source>
        <strain evidence="7">UBA8781</strain>
    </source>
</reference>
<organism evidence="7 8">
    <name type="scientific">Anaerolinea thermolimosa</name>
    <dbReference type="NCBI Taxonomy" id="229919"/>
    <lineage>
        <taxon>Bacteria</taxon>
        <taxon>Bacillati</taxon>
        <taxon>Chloroflexota</taxon>
        <taxon>Anaerolineae</taxon>
        <taxon>Anaerolineales</taxon>
        <taxon>Anaerolineaceae</taxon>
        <taxon>Anaerolinea</taxon>
    </lineage>
</organism>
<evidence type="ECO:0000256" key="6">
    <source>
        <dbReference type="SAM" id="Phobius"/>
    </source>
</evidence>
<dbReference type="PANTHER" id="PTHR39087">
    <property type="entry name" value="UPF0104 MEMBRANE PROTEIN MJ1595"/>
    <property type="match status" value="1"/>
</dbReference>
<gene>
    <name evidence="7" type="ORF">DEQ80_06775</name>
</gene>
<dbReference type="PANTHER" id="PTHR39087:SF2">
    <property type="entry name" value="UPF0104 MEMBRANE PROTEIN MJ1595"/>
    <property type="match status" value="1"/>
</dbReference>
<dbReference type="OrthoDB" id="9799911at2"/>
<evidence type="ECO:0000256" key="4">
    <source>
        <dbReference type="ARBA" id="ARBA00022989"/>
    </source>
</evidence>
<feature type="transmembrane region" description="Helical" evidence="6">
    <location>
        <begin position="241"/>
        <end position="258"/>
    </location>
</feature>
<keyword evidence="2" id="KW-1003">Cell membrane</keyword>
<protein>
    <submittedName>
        <fullName evidence="7">TIGR00374 family protein</fullName>
    </submittedName>
</protein>
<dbReference type="Proteomes" id="UP000264141">
    <property type="component" value="Unassembled WGS sequence"/>
</dbReference>
<evidence type="ECO:0000313" key="7">
    <source>
        <dbReference type="EMBL" id="HCE17546.1"/>
    </source>
</evidence>
<evidence type="ECO:0000313" key="8">
    <source>
        <dbReference type="Proteomes" id="UP000264141"/>
    </source>
</evidence>
<keyword evidence="5 6" id="KW-0472">Membrane</keyword>
<dbReference type="Pfam" id="PF03706">
    <property type="entry name" value="LPG_synthase_TM"/>
    <property type="match status" value="1"/>
</dbReference>
<dbReference type="AlphaFoldDB" id="A0A3D1JIU4"/>
<evidence type="ECO:0000256" key="3">
    <source>
        <dbReference type="ARBA" id="ARBA00022692"/>
    </source>
</evidence>
<proteinExistence type="predicted"/>
<evidence type="ECO:0000256" key="1">
    <source>
        <dbReference type="ARBA" id="ARBA00004651"/>
    </source>
</evidence>
<evidence type="ECO:0000256" key="2">
    <source>
        <dbReference type="ARBA" id="ARBA00022475"/>
    </source>
</evidence>
<dbReference type="EMBL" id="DPBP01000028">
    <property type="protein sequence ID" value="HCE17546.1"/>
    <property type="molecule type" value="Genomic_DNA"/>
</dbReference>
<dbReference type="STRING" id="229919.GCA_001050195_01775"/>